<accession>A0ABW1WE09</accession>
<dbReference type="InterPro" id="IPR015946">
    <property type="entry name" value="KH_dom-like_a/b"/>
</dbReference>
<evidence type="ECO:0000256" key="3">
    <source>
        <dbReference type="HAMAP-Rule" id="MF_00088"/>
    </source>
</evidence>
<keyword evidence="1 3" id="KW-0963">Cytoplasm</keyword>
<dbReference type="CDD" id="cd22533">
    <property type="entry name" value="KH-II_YlqC-like"/>
    <property type="match status" value="1"/>
</dbReference>
<dbReference type="Pfam" id="PF13083">
    <property type="entry name" value="KH_KhpA-B"/>
    <property type="match status" value="1"/>
</dbReference>
<keyword evidence="3" id="KW-0133">Cell shape</keyword>
<keyword evidence="3" id="KW-0143">Chaperone</keyword>
<dbReference type="EMBL" id="JBHSTQ010000002">
    <property type="protein sequence ID" value="MFC6385518.1"/>
    <property type="molecule type" value="Genomic_DNA"/>
</dbReference>
<dbReference type="PANTHER" id="PTHR34654">
    <property type="entry name" value="UPF0109 PROTEIN SCO5592"/>
    <property type="match status" value="1"/>
</dbReference>
<dbReference type="InterPro" id="IPR020627">
    <property type="entry name" value="KhpA"/>
</dbReference>
<comment type="subunit">
    <text evidence="3">Forms a complex with KhpB.</text>
</comment>
<comment type="similarity">
    <text evidence="3">Belongs to the KhpA RNA-binding protein family.</text>
</comment>
<comment type="function">
    <text evidence="3">A probable RNA chaperone. Forms a complex with KhpB which binds to cellular RNA and controls its expression. Plays a role in peptidoglycan (PG) homeostasis and cell length regulation.</text>
</comment>
<gene>
    <name evidence="3" type="primary">khpA</name>
    <name evidence="4" type="ORF">ACFP7A_02795</name>
</gene>
<evidence type="ECO:0000313" key="4">
    <source>
        <dbReference type="EMBL" id="MFC6385518.1"/>
    </source>
</evidence>
<keyword evidence="2 3" id="KW-0694">RNA-binding</keyword>
<evidence type="ECO:0000256" key="2">
    <source>
        <dbReference type="ARBA" id="ARBA00022884"/>
    </source>
</evidence>
<sequence>MEELIKAIVFPLIDDHEHVRIEKQVEQGCETYLLTVAKQDMGKLIGRHGQVAESVRTVVSAIGSARGIDARFLIRE</sequence>
<evidence type="ECO:0000313" key="5">
    <source>
        <dbReference type="Proteomes" id="UP001596267"/>
    </source>
</evidence>
<keyword evidence="5" id="KW-1185">Reference proteome</keyword>
<dbReference type="HAMAP" id="MF_00088">
    <property type="entry name" value="KhpA"/>
    <property type="match status" value="1"/>
</dbReference>
<dbReference type="Gene3D" id="3.30.300.20">
    <property type="match status" value="1"/>
</dbReference>
<keyword evidence="3" id="KW-0961">Cell wall biogenesis/degradation</keyword>
<name>A0ABW1WE09_9BACL</name>
<proteinExistence type="inferred from homology"/>
<dbReference type="RefSeq" id="WP_253052070.1">
    <property type="nucleotide sequence ID" value="NZ_JAMXWN010000001.1"/>
</dbReference>
<reference evidence="5" key="1">
    <citation type="journal article" date="2019" name="Int. J. Syst. Evol. Microbiol.">
        <title>The Global Catalogue of Microorganisms (GCM) 10K type strain sequencing project: providing services to taxonomists for standard genome sequencing and annotation.</title>
        <authorList>
            <consortium name="The Broad Institute Genomics Platform"/>
            <consortium name="The Broad Institute Genome Sequencing Center for Infectious Disease"/>
            <person name="Wu L."/>
            <person name="Ma J."/>
        </authorList>
    </citation>
    <scope>NUCLEOTIDE SEQUENCE [LARGE SCALE GENOMIC DNA]</scope>
    <source>
        <strain evidence="5">CCUG 42001</strain>
    </source>
</reference>
<comment type="subcellular location">
    <subcellularLocation>
        <location evidence="3">Cytoplasm</location>
    </subcellularLocation>
</comment>
<comment type="caution">
    <text evidence="4">The sequence shown here is derived from an EMBL/GenBank/DDBJ whole genome shotgun (WGS) entry which is preliminary data.</text>
</comment>
<evidence type="ECO:0000256" key="1">
    <source>
        <dbReference type="ARBA" id="ARBA00022490"/>
    </source>
</evidence>
<protein>
    <recommendedName>
        <fullName evidence="3">RNA-binding protein KhpA</fullName>
    </recommendedName>
    <alternativeName>
        <fullName evidence="3">KH-domain protein A</fullName>
    </alternativeName>
</protein>
<organism evidence="4 5">
    <name type="scientific">Sporolactobacillus kofuensis</name>
    <dbReference type="NCBI Taxonomy" id="269672"/>
    <lineage>
        <taxon>Bacteria</taxon>
        <taxon>Bacillati</taxon>
        <taxon>Bacillota</taxon>
        <taxon>Bacilli</taxon>
        <taxon>Bacillales</taxon>
        <taxon>Sporolactobacillaceae</taxon>
        <taxon>Sporolactobacillus</taxon>
    </lineage>
</organism>
<dbReference type="InterPro" id="IPR009019">
    <property type="entry name" value="KH_sf_prok-type"/>
</dbReference>
<dbReference type="Proteomes" id="UP001596267">
    <property type="component" value="Unassembled WGS sequence"/>
</dbReference>
<dbReference type="PANTHER" id="PTHR34654:SF1">
    <property type="entry name" value="RNA-BINDING PROTEIN KHPA"/>
    <property type="match status" value="1"/>
</dbReference>
<dbReference type="SUPFAM" id="SSF54814">
    <property type="entry name" value="Prokaryotic type KH domain (KH-domain type II)"/>
    <property type="match status" value="1"/>
</dbReference>